<dbReference type="InterPro" id="IPR057736">
    <property type="entry name" value="SAF_PseI/NeuA/NeuB"/>
</dbReference>
<reference evidence="2 3" key="1">
    <citation type="submission" date="2015-05" db="EMBL/GenBank/DDBJ databases">
        <title>Complete genome sequence of a sulfur-oxidizing gammaproteobacterium strain HA5.</title>
        <authorList>
            <person name="Miura A."/>
            <person name="Kojima H."/>
            <person name="Fukui M."/>
        </authorList>
    </citation>
    <scope>NUCLEOTIDE SEQUENCE [LARGE SCALE GENOMIC DNA]</scope>
    <source>
        <strain evidence="2 3">HA5</strain>
    </source>
</reference>
<accession>A0A1B4XFC9</accession>
<dbReference type="InterPro" id="IPR013974">
    <property type="entry name" value="SAF"/>
</dbReference>
<dbReference type="AlphaFoldDB" id="A0A1B4XFC9"/>
<dbReference type="InterPro" id="IPR013785">
    <property type="entry name" value="Aldolase_TIM"/>
</dbReference>
<dbReference type="EMBL" id="AP014879">
    <property type="protein sequence ID" value="BAV33515.1"/>
    <property type="molecule type" value="Genomic_DNA"/>
</dbReference>
<dbReference type="InterPro" id="IPR020007">
    <property type="entry name" value="NeuB/NeuA"/>
</dbReference>
<dbReference type="InParanoid" id="A0A1B4XFC9"/>
<evidence type="ECO:0000259" key="1">
    <source>
        <dbReference type="PROSITE" id="PS50844"/>
    </source>
</evidence>
<dbReference type="GO" id="GO:0016051">
    <property type="term" value="P:carbohydrate biosynthetic process"/>
    <property type="evidence" value="ECO:0007669"/>
    <property type="project" value="InterPro"/>
</dbReference>
<dbReference type="GO" id="GO:0047444">
    <property type="term" value="F:N-acylneuraminate-9-phosphate synthase activity"/>
    <property type="evidence" value="ECO:0007669"/>
    <property type="project" value="TreeGrafter"/>
</dbReference>
<dbReference type="InterPro" id="IPR013132">
    <property type="entry name" value="PseI/NeuA/B-like_N"/>
</dbReference>
<protein>
    <recommendedName>
        <fullName evidence="1">AFP-like domain-containing protein</fullName>
    </recommendedName>
</protein>
<evidence type="ECO:0000313" key="3">
    <source>
        <dbReference type="Proteomes" id="UP000243180"/>
    </source>
</evidence>
<dbReference type="Pfam" id="PF08666">
    <property type="entry name" value="SAF"/>
    <property type="match status" value="1"/>
</dbReference>
<dbReference type="PROSITE" id="PS50844">
    <property type="entry name" value="AFP_LIKE"/>
    <property type="match status" value="1"/>
</dbReference>
<dbReference type="PANTHER" id="PTHR42966">
    <property type="entry name" value="N-ACETYLNEURAMINATE SYNTHASE"/>
    <property type="match status" value="1"/>
</dbReference>
<dbReference type="InterPro" id="IPR051690">
    <property type="entry name" value="PseI-like"/>
</dbReference>
<sequence>MNTDSTTFIIAEAGVNHNGSLDLGRRLIDVAVAAGADAVKFQTFRAEQVASRHAPKAEYQAHATGKTETQLEMIRKLELSEADHAALIAHAGSRGITFLSTPFDLPSLRLLTERFGMKTIKIPSGEITNAPFLLEIAQVATRVILSTGMSTLAEVEAALEMLAFGFTRQSGMVPDRDAIARSFATAAGQQALRDRVTLLHCTTEYPAPYAEVNLRAMDTLAAAFGLPVGYSDHTPGIHISVAAVARGARVIEKHFTLDSNLPGPDHKASLEPDELRRLVSAIRDVEQARGDGIKRPTESEWKNRHVARKSLVASRAIKKGEVFTAGNLVCKRPGSGISPMQWYAVLGRVAPRAFDEDELIELDGGNNESRPD</sequence>
<evidence type="ECO:0000313" key="2">
    <source>
        <dbReference type="EMBL" id="BAV33515.1"/>
    </source>
</evidence>
<dbReference type="Pfam" id="PF03102">
    <property type="entry name" value="NeuB"/>
    <property type="match status" value="1"/>
</dbReference>
<dbReference type="Proteomes" id="UP000243180">
    <property type="component" value="Chromosome"/>
</dbReference>
<proteinExistence type="predicted"/>
<dbReference type="RefSeq" id="WP_096360358.1">
    <property type="nucleotide sequence ID" value="NZ_AP014879.1"/>
</dbReference>
<dbReference type="PANTHER" id="PTHR42966:SF1">
    <property type="entry name" value="SIALIC ACID SYNTHASE"/>
    <property type="match status" value="1"/>
</dbReference>
<gene>
    <name evidence="2" type="ORF">SCL_1202</name>
</gene>
<dbReference type="InterPro" id="IPR006190">
    <property type="entry name" value="SAF_AFP_Neu5Ac"/>
</dbReference>
<dbReference type="NCBIfam" id="TIGR03569">
    <property type="entry name" value="NeuB_NnaB"/>
    <property type="match status" value="1"/>
</dbReference>
<dbReference type="CDD" id="cd11615">
    <property type="entry name" value="SAF_NeuB_like"/>
    <property type="match status" value="1"/>
</dbReference>
<dbReference type="SUPFAM" id="SSF51269">
    <property type="entry name" value="AFP III-like domain"/>
    <property type="match status" value="1"/>
</dbReference>
<keyword evidence="3" id="KW-1185">Reference proteome</keyword>
<feature type="domain" description="AFP-like" evidence="1">
    <location>
        <begin position="310"/>
        <end position="368"/>
    </location>
</feature>
<dbReference type="Gene3D" id="3.20.20.70">
    <property type="entry name" value="Aldolase class I"/>
    <property type="match status" value="1"/>
</dbReference>
<name>A0A1B4XFC9_9GAMM</name>
<organism evidence="2 3">
    <name type="scientific">Sulfuricaulis limicola</name>
    <dbReference type="NCBI Taxonomy" id="1620215"/>
    <lineage>
        <taxon>Bacteria</taxon>
        <taxon>Pseudomonadati</taxon>
        <taxon>Pseudomonadota</taxon>
        <taxon>Gammaproteobacteria</taxon>
        <taxon>Acidiferrobacterales</taxon>
        <taxon>Acidiferrobacteraceae</taxon>
        <taxon>Sulfuricaulis</taxon>
    </lineage>
</organism>
<dbReference type="SMART" id="SM00858">
    <property type="entry name" value="SAF"/>
    <property type="match status" value="1"/>
</dbReference>
<dbReference type="OrthoDB" id="9781701at2"/>
<dbReference type="KEGG" id="slim:SCL_1202"/>
<dbReference type="InterPro" id="IPR036732">
    <property type="entry name" value="AFP_Neu5c_C_sf"/>
</dbReference>
<dbReference type="SUPFAM" id="SSF51569">
    <property type="entry name" value="Aldolase"/>
    <property type="match status" value="1"/>
</dbReference>
<dbReference type="Gene3D" id="3.90.1210.10">
    <property type="entry name" value="Antifreeze-like/N-acetylneuraminic acid synthase C-terminal domain"/>
    <property type="match status" value="1"/>
</dbReference>